<dbReference type="InterPro" id="IPR052377">
    <property type="entry name" value="Mitochondrial_ECH-domain"/>
</dbReference>
<evidence type="ECO:0000256" key="6">
    <source>
        <dbReference type="ARBA" id="ARBA00040545"/>
    </source>
</evidence>
<reference evidence="7 8" key="1">
    <citation type="submission" date="2014-07" db="EMBL/GenBank/DDBJ databases">
        <authorList>
            <person name="McCorrison J."/>
            <person name="Sanka R."/>
            <person name="Torralba M."/>
            <person name="Gillis M."/>
            <person name="Haft D.H."/>
            <person name="Methe B."/>
            <person name="Sutton G."/>
            <person name="Nelson K.E."/>
        </authorList>
    </citation>
    <scope>NUCLEOTIDE SEQUENCE [LARGE SCALE GENOMIC DNA]</scope>
    <source>
        <strain evidence="7 8">DNF00040</strain>
    </source>
</reference>
<dbReference type="InterPro" id="IPR014748">
    <property type="entry name" value="Enoyl-CoA_hydra_C"/>
</dbReference>
<evidence type="ECO:0000313" key="8">
    <source>
        <dbReference type="Proteomes" id="UP000029629"/>
    </source>
</evidence>
<dbReference type="OrthoDB" id="9807606at2"/>
<dbReference type="Gene3D" id="1.10.12.10">
    <property type="entry name" value="Lyase 2-enoyl-coa Hydratase, Chain A, domain 2"/>
    <property type="match status" value="1"/>
</dbReference>
<sequence>MPNADQALILTRREEDVITISLNRAHQFNALSEALLQALIDYLAPLQEDTTLRCVVIEAQGRAFCAGHDLKEMRSKPDLTYYRELFTHCGQLMQLIRALPVPVIAKVQGIATAAGCQLVAACDLAISADTAKFAVSGINVGLFCSTPAVPLSRNVPTKQAFEMLFTGRFIDAHSAQRWGLINDVVTPAELDARVQSLVNDIVAKSNAAVRYGKRMFYQQLEMPLAEAYAYASEVMAQNMMEDDVAEGIDAFIQKRAPVWSS</sequence>
<proteinExistence type="inferred from homology"/>
<dbReference type="NCBIfam" id="NF006008">
    <property type="entry name" value="PRK08139.1"/>
    <property type="match status" value="1"/>
</dbReference>
<keyword evidence="3" id="KW-0809">Transit peptide</keyword>
<comment type="caution">
    <text evidence="7">The sequence shown here is derived from an EMBL/GenBank/DDBJ whole genome shotgun (WGS) entry which is preliminary data.</text>
</comment>
<dbReference type="AlphaFoldDB" id="A0A095ZBT8"/>
<keyword evidence="2" id="KW-0276">Fatty acid metabolism</keyword>
<dbReference type="Gene3D" id="3.90.226.10">
    <property type="entry name" value="2-enoyl-CoA Hydratase, Chain A, domain 1"/>
    <property type="match status" value="1"/>
</dbReference>
<dbReference type="InterPro" id="IPR001753">
    <property type="entry name" value="Enoyl-CoA_hydra/iso"/>
</dbReference>
<dbReference type="GO" id="GO:0006631">
    <property type="term" value="P:fatty acid metabolic process"/>
    <property type="evidence" value="ECO:0007669"/>
    <property type="project" value="UniProtKB-KW"/>
</dbReference>
<dbReference type="EMBL" id="JRNI01000006">
    <property type="protein sequence ID" value="KGF32133.1"/>
    <property type="molecule type" value="Genomic_DNA"/>
</dbReference>
<keyword evidence="4" id="KW-0443">Lipid metabolism</keyword>
<evidence type="ECO:0000256" key="1">
    <source>
        <dbReference type="ARBA" id="ARBA00005254"/>
    </source>
</evidence>
<gene>
    <name evidence="7" type="ORF">HMPREF2130_01305</name>
</gene>
<dbReference type="PANTHER" id="PTHR43602:SF1">
    <property type="entry name" value="ENOYL-COA HYDRATASE DOMAIN-CONTAINING PROTEIN 3, MITOCHONDRIAL"/>
    <property type="match status" value="1"/>
</dbReference>
<dbReference type="eggNOG" id="COG1024">
    <property type="taxonomic scope" value="Bacteria"/>
</dbReference>
<evidence type="ECO:0000256" key="2">
    <source>
        <dbReference type="ARBA" id="ARBA00022832"/>
    </source>
</evidence>
<dbReference type="PANTHER" id="PTHR43602">
    <property type="match status" value="1"/>
</dbReference>
<evidence type="ECO:0000256" key="3">
    <source>
        <dbReference type="ARBA" id="ARBA00022946"/>
    </source>
</evidence>
<name>A0A095ZBT8_9BURK</name>
<dbReference type="GO" id="GO:0016836">
    <property type="term" value="F:hydro-lyase activity"/>
    <property type="evidence" value="ECO:0007669"/>
    <property type="project" value="TreeGrafter"/>
</dbReference>
<protein>
    <recommendedName>
        <fullName evidence="6">Enoyl-CoA hydratase domain-containing protein 3, mitochondrial</fullName>
    </recommendedName>
</protein>
<accession>A0A095ZBT8</accession>
<dbReference type="Proteomes" id="UP000029629">
    <property type="component" value="Unassembled WGS sequence"/>
</dbReference>
<dbReference type="Pfam" id="PF00378">
    <property type="entry name" value="ECH_1"/>
    <property type="match status" value="1"/>
</dbReference>
<comment type="similarity">
    <text evidence="1">Belongs to the enoyl-CoA hydratase/isomerase family.</text>
</comment>
<dbReference type="InterPro" id="IPR029045">
    <property type="entry name" value="ClpP/crotonase-like_dom_sf"/>
</dbReference>
<evidence type="ECO:0000256" key="5">
    <source>
        <dbReference type="ARBA" id="ARBA00037410"/>
    </source>
</evidence>
<dbReference type="CDD" id="cd06558">
    <property type="entry name" value="crotonase-like"/>
    <property type="match status" value="1"/>
</dbReference>
<evidence type="ECO:0000256" key="4">
    <source>
        <dbReference type="ARBA" id="ARBA00023098"/>
    </source>
</evidence>
<organism evidence="7 8">
    <name type="scientific">Oligella urethralis DNF00040</name>
    <dbReference type="NCBI Taxonomy" id="1401065"/>
    <lineage>
        <taxon>Bacteria</taxon>
        <taxon>Pseudomonadati</taxon>
        <taxon>Pseudomonadota</taxon>
        <taxon>Betaproteobacteria</taxon>
        <taxon>Burkholderiales</taxon>
        <taxon>Alcaligenaceae</taxon>
        <taxon>Oligella</taxon>
    </lineage>
</organism>
<dbReference type="SUPFAM" id="SSF52096">
    <property type="entry name" value="ClpP/crotonase"/>
    <property type="match status" value="1"/>
</dbReference>
<comment type="function">
    <text evidence="5">May play a role in fatty acid biosynthesis and insulin sensitivity.</text>
</comment>
<keyword evidence="8" id="KW-1185">Reference proteome</keyword>
<evidence type="ECO:0000313" key="7">
    <source>
        <dbReference type="EMBL" id="KGF32133.1"/>
    </source>
</evidence>
<dbReference type="RefSeq" id="WP_036557317.1">
    <property type="nucleotide sequence ID" value="NZ_JRNI01000006.1"/>
</dbReference>